<proteinExistence type="inferred from homology"/>
<keyword evidence="3 6" id="KW-1133">Transmembrane helix</keyword>
<comment type="subcellular location">
    <subcellularLocation>
        <location evidence="6">Cell membrane</location>
        <topology evidence="6">Multi-pass membrane protein</topology>
    </subcellularLocation>
    <subcellularLocation>
        <location evidence="1">Membrane</location>
        <topology evidence="1">Multi-pass membrane protein</topology>
    </subcellularLocation>
</comment>
<evidence type="ECO:0000256" key="5">
    <source>
        <dbReference type="ARBA" id="ARBA00023251"/>
    </source>
</evidence>
<keyword evidence="4 6" id="KW-0472">Membrane</keyword>
<keyword evidence="2 6" id="KW-0812">Transmembrane</keyword>
<dbReference type="RefSeq" id="WP_104354413.1">
    <property type="nucleotide sequence ID" value="NZ_CP028130.1"/>
</dbReference>
<evidence type="ECO:0000256" key="4">
    <source>
        <dbReference type="ARBA" id="ARBA00023136"/>
    </source>
</evidence>
<feature type="transmembrane region" description="Helical" evidence="6">
    <location>
        <begin position="245"/>
        <end position="266"/>
    </location>
</feature>
<organism evidence="8 9">
    <name type="scientific">Rathayibacter iranicus</name>
    <dbReference type="NCBI Taxonomy" id="59737"/>
    <lineage>
        <taxon>Bacteria</taxon>
        <taxon>Bacillati</taxon>
        <taxon>Actinomycetota</taxon>
        <taxon>Actinomycetes</taxon>
        <taxon>Micrococcales</taxon>
        <taxon>Microbacteriaceae</taxon>
        <taxon>Rathayibacter</taxon>
    </lineage>
</organism>
<reference evidence="8 9" key="1">
    <citation type="submission" date="2018-03" db="EMBL/GenBank/DDBJ databases">
        <title>Bacteriophage NCPPB3778 and a type I-E CRISPR drive the evolution of the US Biological Select Agent, Rathayibacter toxicus.</title>
        <authorList>
            <person name="Davis E.W.II."/>
            <person name="Tabima J.F."/>
            <person name="Weisberg A.J."/>
            <person name="Dantas Lopes L."/>
            <person name="Wiseman M.S."/>
            <person name="Wiseman M.S."/>
            <person name="Pupko T."/>
            <person name="Belcher M.S."/>
            <person name="Sechler A.J."/>
            <person name="Tancos M.A."/>
            <person name="Schroeder B.K."/>
            <person name="Murray T.D."/>
            <person name="Luster D.G."/>
            <person name="Schneider W.L."/>
            <person name="Rogers E."/>
            <person name="Andreote F.D."/>
            <person name="Grunwald N.J."/>
            <person name="Putnam M.L."/>
            <person name="Chang J.H."/>
        </authorList>
    </citation>
    <scope>NUCLEOTIDE SEQUENCE [LARGE SCALE GENOMIC DNA]</scope>
    <source>
        <strain evidence="8 9">NCCPB 2253</strain>
    </source>
</reference>
<feature type="transmembrane region" description="Helical" evidence="6">
    <location>
        <begin position="122"/>
        <end position="146"/>
    </location>
</feature>
<keyword evidence="5" id="KW-0046">Antibiotic resistance</keyword>
<evidence type="ECO:0000256" key="2">
    <source>
        <dbReference type="ARBA" id="ARBA00022692"/>
    </source>
</evidence>
<comment type="similarity">
    <text evidence="6">Belongs to the ABC-2 integral membrane protein family.</text>
</comment>
<keyword evidence="6" id="KW-0813">Transport</keyword>
<dbReference type="Proteomes" id="UP000283946">
    <property type="component" value="Chromosome"/>
</dbReference>
<dbReference type="PANTHER" id="PTHR43229">
    <property type="entry name" value="NODULATION PROTEIN J"/>
    <property type="match status" value="1"/>
</dbReference>
<name>A0AAD1AEH1_9MICO</name>
<dbReference type="GO" id="GO:0046677">
    <property type="term" value="P:response to antibiotic"/>
    <property type="evidence" value="ECO:0007669"/>
    <property type="project" value="UniProtKB-KW"/>
</dbReference>
<evidence type="ECO:0000256" key="3">
    <source>
        <dbReference type="ARBA" id="ARBA00022989"/>
    </source>
</evidence>
<evidence type="ECO:0000313" key="8">
    <source>
        <dbReference type="EMBL" id="AZZ57096.1"/>
    </source>
</evidence>
<dbReference type="InterPro" id="IPR000412">
    <property type="entry name" value="ABC_2_transport"/>
</dbReference>
<dbReference type="AlphaFoldDB" id="A0AAD1AEH1"/>
<dbReference type="PRINTS" id="PR00164">
    <property type="entry name" value="ABC2TRNSPORT"/>
</dbReference>
<dbReference type="PROSITE" id="PS51012">
    <property type="entry name" value="ABC_TM2"/>
    <property type="match status" value="1"/>
</dbReference>
<dbReference type="KEGG" id="ria:C7V51_15375"/>
<evidence type="ECO:0000256" key="6">
    <source>
        <dbReference type="RuleBase" id="RU361157"/>
    </source>
</evidence>
<evidence type="ECO:0000256" key="1">
    <source>
        <dbReference type="ARBA" id="ARBA00004141"/>
    </source>
</evidence>
<protein>
    <recommendedName>
        <fullName evidence="6">Transport permease protein</fullName>
    </recommendedName>
</protein>
<dbReference type="GO" id="GO:0043190">
    <property type="term" value="C:ATP-binding cassette (ABC) transporter complex"/>
    <property type="evidence" value="ECO:0007669"/>
    <property type="project" value="InterPro"/>
</dbReference>
<feature type="domain" description="ABC transmembrane type-2" evidence="7">
    <location>
        <begin position="41"/>
        <end position="269"/>
    </location>
</feature>
<gene>
    <name evidence="8" type="ORF">C7V51_15375</name>
</gene>
<sequence length="273" mass="29168">MTATPPAAADHVRLDRRSPALGGFTGTYLRIEILRRLRNRRTLFFTLLFPVLMFFIVGYTRLDEPLTATPVAAGGVSVAAFILVSMAMYGAMMSATQTGAAVAVERAQGWSRQLRLTPLNPVVNVLIKMIAGMALGLLAVAATYVVGAFSGIELSAAQWVATGVTGWLLASAIFTTLGLMVGYLVPGENAAQIISLVIVMLAFLGGLFYPVNTMPEFMQSIAAFTPVYGIAELARAPLTGEGFNLGALVNALVWLGIFLTGTVVFFRRDTKRV</sequence>
<feature type="transmembrane region" description="Helical" evidence="6">
    <location>
        <begin position="43"/>
        <end position="62"/>
    </location>
</feature>
<feature type="transmembrane region" description="Helical" evidence="6">
    <location>
        <begin position="193"/>
        <end position="211"/>
    </location>
</feature>
<dbReference type="EMBL" id="CP028130">
    <property type="protein sequence ID" value="AZZ57096.1"/>
    <property type="molecule type" value="Genomic_DNA"/>
</dbReference>
<dbReference type="PIRSF" id="PIRSF006648">
    <property type="entry name" value="DrrB"/>
    <property type="match status" value="1"/>
</dbReference>
<dbReference type="PANTHER" id="PTHR43229:SF2">
    <property type="entry name" value="NODULATION PROTEIN J"/>
    <property type="match status" value="1"/>
</dbReference>
<dbReference type="InterPro" id="IPR051784">
    <property type="entry name" value="Nod_factor_ABC_transporter"/>
</dbReference>
<feature type="transmembrane region" description="Helical" evidence="6">
    <location>
        <begin position="68"/>
        <end position="89"/>
    </location>
</feature>
<accession>A0AAD1AEH1</accession>
<dbReference type="Pfam" id="PF01061">
    <property type="entry name" value="ABC2_membrane"/>
    <property type="match status" value="1"/>
</dbReference>
<evidence type="ECO:0000259" key="7">
    <source>
        <dbReference type="PROSITE" id="PS51012"/>
    </source>
</evidence>
<keyword evidence="6" id="KW-1003">Cell membrane</keyword>
<evidence type="ECO:0000313" key="9">
    <source>
        <dbReference type="Proteomes" id="UP000283946"/>
    </source>
</evidence>
<dbReference type="InterPro" id="IPR013525">
    <property type="entry name" value="ABC2_TM"/>
</dbReference>
<dbReference type="GO" id="GO:0140359">
    <property type="term" value="F:ABC-type transporter activity"/>
    <property type="evidence" value="ECO:0007669"/>
    <property type="project" value="InterPro"/>
</dbReference>
<feature type="transmembrane region" description="Helical" evidence="6">
    <location>
        <begin position="166"/>
        <end position="186"/>
    </location>
</feature>
<dbReference type="InterPro" id="IPR047817">
    <property type="entry name" value="ABC2_TM_bact-type"/>
</dbReference>